<organism evidence="2 3">
    <name type="scientific">Streptomyces litchfieldiae</name>
    <dbReference type="NCBI Taxonomy" id="3075543"/>
    <lineage>
        <taxon>Bacteria</taxon>
        <taxon>Bacillati</taxon>
        <taxon>Actinomycetota</taxon>
        <taxon>Actinomycetes</taxon>
        <taxon>Kitasatosporales</taxon>
        <taxon>Streptomycetaceae</taxon>
        <taxon>Streptomyces</taxon>
    </lineage>
</organism>
<sequence length="1647" mass="174225">MTATTTGALLEAGAVLPRDSHPGQDADTLTARAYTHPALDGRPVVRLVPETLGEAEDLALGFLGLRREADAPPVGQVRRETLGFPAWALVNDPANGHHALALVQDIERLSRLAGTRAGAAKEGFEQLAERLGRSVPHFLPTFYEQAARAFLAHENTAYAASLFGRARAAERVHGLAVDEARQRAVFLEFAFAGALTVKALKEHVRDLTERLAPAAAWDQFRQLTVERCAAGMPPYASLPQDARRLLRAAGLDVAAEERDLLAVLLGFPAVVRAPRSFWTAYRDALTGLVERRPALCARLLEIIPSAMGTQDGGDEIWLGLLSATGADELLTGSAPTAEADPADWLTRWAAHLQSGWSGPRRSPATCALATRMAHRLRAAGRPVTLSRPRGWRRGTDLELLDACLAAGIPVADPPDRLGLDLDAWFAAPAAGRRDLAAVAADPRYGPPLTDSVGETGRHGDTTRLATAATHPVLRRLLSDWLDARAEEYRGAAGLPAARAAVDQLLSIGRFAREVNPDAVARVTGHDLTPLLTRTLRAGLVDELGWPALEEAMRLLDPAARPGPNGLSVDEAWPALIVADSTRAVVVGPDRVLLEHDLRIPDKLRWQRPSFRYADGELLVTWWHEGRYRAYWSARPEDVFDLGGGRPTRSSAFLSWASLDLAGGGRATGARPLRAGDTVLPEEHPVLGDGTGHWRLDHPQGRPVWTEYDPATGAVGRASLPAFLARAAEDEGVRLLPHHCSLLPLPAGLDDSPLGTDGTLLGWSVRAESATGRRLTATTVDGRTATVTGRATDHGRTVVPTPVGALRLPGGAEPVLAAHGGGISLYENGSDIARGALGSAVPRGPGGDFAAGTPLVPPVLFWHALRPRDEAGSRALRALTDETTARLLAALGATLDELDRADAEHRAAGRAPDPARRTRDRAAALSGAVAAALPPVTDDALRLGVAGVVRFTVGLRRAVARLTADSRRPAAGQAGMFEDHRPRHGEDGTLGDAARGLFAGPRTRLFGRASWAALQQIRAVNHVLSGKPAEGRPLPERHRAETLPDGWTTDPLTAPAYSGEWTGTLGTLRALALRATGPGVDDPGREALLLLLTAIAEGPLAGPAELREVTLIEERDSTPQRGGQVFRHGSRTVVILGNRRLRGDGKAEWSALDHDPDGVFGAVAHLTTAKAHPVPARPPAAFLTEVVRLVREKGPAPWRPEAAAAFAEATGSGPGRAALLLAGLPADTSPATLAVLGLRTGQARTAAALLPGEPADVVAALLPDEPAALWGTGPDTAAAARRWRERFGTLRLVPEDVAAELQLTGTAMAALNPDHTPWLSRTTRQRISPQGQLTADDPEAVPDGRLLADAVTALATLGYGLPHGHPLRAALPEGLAALRRRLSDPGLIMDMGLDWTEKHGPSAPRLRAAHGLPEAGGAGPDGLVRAGEAFVLAPWYSGAESTRLRPAGLTGADDPALALIEGIAGPGAARPLDALRAVLGTELERALRAGLDDGSPAGYAQDPARSVPALVAEVAAAHALAEDAAALYLQLLALPDPTDRNRARWTGWRPARAKRAAAELAGSGLVVTAQRPRAGRRLFLPGGWADLKAPALPAETWKAGLYPLRPGARATPLIPVPELFERAWARVRDGDAPAYEELVTRATRKGRR</sequence>
<reference evidence="3" key="1">
    <citation type="submission" date="2023-07" db="EMBL/GenBank/DDBJ databases">
        <title>30 novel species of actinomycetes from the DSMZ collection.</title>
        <authorList>
            <person name="Nouioui I."/>
        </authorList>
    </citation>
    <scope>NUCLEOTIDE SEQUENCE [LARGE SCALE GENOMIC DNA]</scope>
    <source>
        <strain evidence="3">DSM 44938</strain>
    </source>
</reference>
<comment type="caution">
    <text evidence="2">The sequence shown here is derived from an EMBL/GenBank/DDBJ whole genome shotgun (WGS) entry which is preliminary data.</text>
</comment>
<accession>A0ABU2MVD6</accession>
<dbReference type="Proteomes" id="UP001183246">
    <property type="component" value="Unassembled WGS sequence"/>
</dbReference>
<dbReference type="EMBL" id="JAVREL010000015">
    <property type="protein sequence ID" value="MDT0345607.1"/>
    <property type="molecule type" value="Genomic_DNA"/>
</dbReference>
<evidence type="ECO:0000313" key="2">
    <source>
        <dbReference type="EMBL" id="MDT0345607.1"/>
    </source>
</evidence>
<evidence type="ECO:0000313" key="3">
    <source>
        <dbReference type="Proteomes" id="UP001183246"/>
    </source>
</evidence>
<proteinExistence type="predicted"/>
<evidence type="ECO:0008006" key="4">
    <source>
        <dbReference type="Google" id="ProtNLM"/>
    </source>
</evidence>
<name>A0ABU2MVD6_9ACTN</name>
<evidence type="ECO:0000256" key="1">
    <source>
        <dbReference type="SAM" id="MobiDB-lite"/>
    </source>
</evidence>
<gene>
    <name evidence="2" type="ORF">RM590_23865</name>
</gene>
<feature type="region of interest" description="Disordered" evidence="1">
    <location>
        <begin position="1027"/>
        <end position="1050"/>
    </location>
</feature>
<keyword evidence="3" id="KW-1185">Reference proteome</keyword>
<feature type="compositionally biased region" description="Low complexity" evidence="1">
    <location>
        <begin position="1"/>
        <end position="14"/>
    </location>
</feature>
<feature type="compositionally biased region" description="Basic and acidic residues" evidence="1">
    <location>
        <begin position="1028"/>
        <end position="1041"/>
    </location>
</feature>
<protein>
    <recommendedName>
        <fullName evidence="4">DNA-binding protein</fullName>
    </recommendedName>
</protein>
<dbReference type="RefSeq" id="WP_311706743.1">
    <property type="nucleotide sequence ID" value="NZ_JAVREL010000015.1"/>
</dbReference>
<feature type="region of interest" description="Disordered" evidence="1">
    <location>
        <begin position="1"/>
        <end position="26"/>
    </location>
</feature>